<dbReference type="Proteomes" id="UP000318081">
    <property type="component" value="Chromosome"/>
</dbReference>
<keyword evidence="4" id="KW-1185">Reference proteome</keyword>
<dbReference type="EMBL" id="CP036432">
    <property type="protein sequence ID" value="QDV86951.1"/>
    <property type="molecule type" value="Genomic_DNA"/>
</dbReference>
<sequence>MSQDPQKQPASFVEWASERRQGPLGREGLRQAALDAIAGFDFSQLGDMHLIVVADIVIEHLAKKEANQ</sequence>
<organism evidence="2 4">
    <name type="scientific">Stieleria magnilauensis</name>
    <dbReference type="NCBI Taxonomy" id="2527963"/>
    <lineage>
        <taxon>Bacteria</taxon>
        <taxon>Pseudomonadati</taxon>
        <taxon>Planctomycetota</taxon>
        <taxon>Planctomycetia</taxon>
        <taxon>Pirellulales</taxon>
        <taxon>Pirellulaceae</taxon>
        <taxon>Stieleria</taxon>
    </lineage>
</organism>
<evidence type="ECO:0000313" key="4">
    <source>
        <dbReference type="Proteomes" id="UP000318081"/>
    </source>
</evidence>
<gene>
    <name evidence="2" type="ORF">TBK1r_59780</name>
    <name evidence="3" type="ORF">TBK1r_60560</name>
</gene>
<evidence type="ECO:0000313" key="2">
    <source>
        <dbReference type="EMBL" id="QDV86951.1"/>
    </source>
</evidence>
<evidence type="ECO:0000256" key="1">
    <source>
        <dbReference type="SAM" id="MobiDB-lite"/>
    </source>
</evidence>
<protein>
    <submittedName>
        <fullName evidence="2">Uncharacterized protein</fullName>
    </submittedName>
</protein>
<feature type="region of interest" description="Disordered" evidence="1">
    <location>
        <begin position="1"/>
        <end position="21"/>
    </location>
</feature>
<proteinExistence type="predicted"/>
<accession>A0ABX5XYW2</accession>
<dbReference type="EMBL" id="CP036432">
    <property type="protein sequence ID" value="QDV87029.1"/>
    <property type="molecule type" value="Genomic_DNA"/>
</dbReference>
<evidence type="ECO:0000313" key="3">
    <source>
        <dbReference type="EMBL" id="QDV87029.1"/>
    </source>
</evidence>
<dbReference type="RefSeq" id="WP_145218450.1">
    <property type="nucleotide sequence ID" value="NZ_CP036432.1"/>
</dbReference>
<name>A0ABX5XYW2_9BACT</name>
<reference evidence="2 4" key="1">
    <citation type="submission" date="2019-02" db="EMBL/GenBank/DDBJ databases">
        <title>Deep-cultivation of Planctomycetes and their phenomic and genomic characterization uncovers novel biology.</title>
        <authorList>
            <person name="Wiegand S."/>
            <person name="Jogler M."/>
            <person name="Boedeker C."/>
            <person name="Pinto D."/>
            <person name="Vollmers J."/>
            <person name="Rivas-Marin E."/>
            <person name="Kohn T."/>
            <person name="Peeters S.H."/>
            <person name="Heuer A."/>
            <person name="Rast P."/>
            <person name="Oberbeckmann S."/>
            <person name="Bunk B."/>
            <person name="Jeske O."/>
            <person name="Meyerdierks A."/>
            <person name="Storesund J.E."/>
            <person name="Kallscheuer N."/>
            <person name="Luecker S."/>
            <person name="Lage O.M."/>
            <person name="Pohl T."/>
            <person name="Merkel B.J."/>
            <person name="Hornburger P."/>
            <person name="Mueller R.-W."/>
            <person name="Bruemmer F."/>
            <person name="Labrenz M."/>
            <person name="Spormann A.M."/>
            <person name="Op den Camp H."/>
            <person name="Overmann J."/>
            <person name="Amann R."/>
            <person name="Jetten M.S.M."/>
            <person name="Mascher T."/>
            <person name="Medema M.H."/>
            <person name="Devos D.P."/>
            <person name="Kaster A.-K."/>
            <person name="Ovreas L."/>
            <person name="Rohde M."/>
            <person name="Galperin M.Y."/>
            <person name="Jogler C."/>
        </authorList>
    </citation>
    <scope>NUCLEOTIDE SEQUENCE [LARGE SCALE GENOMIC DNA]</scope>
    <source>
        <strain evidence="2 4">TBK1r</strain>
    </source>
</reference>